<organism evidence="2 3">
    <name type="scientific">Haloechinothrix aidingensis</name>
    <dbReference type="NCBI Taxonomy" id="2752311"/>
    <lineage>
        <taxon>Bacteria</taxon>
        <taxon>Bacillati</taxon>
        <taxon>Actinomycetota</taxon>
        <taxon>Actinomycetes</taxon>
        <taxon>Pseudonocardiales</taxon>
        <taxon>Pseudonocardiaceae</taxon>
        <taxon>Haloechinothrix</taxon>
    </lineage>
</organism>
<proteinExistence type="predicted"/>
<protein>
    <submittedName>
        <fullName evidence="2">Helix-turn-helix transcriptional regulator</fullName>
    </submittedName>
</protein>
<evidence type="ECO:0000259" key="1">
    <source>
        <dbReference type="PROSITE" id="PS50943"/>
    </source>
</evidence>
<dbReference type="AlphaFoldDB" id="A0A838AEN8"/>
<accession>A0A838AEN8</accession>
<dbReference type="Pfam" id="PF13560">
    <property type="entry name" value="HTH_31"/>
    <property type="match status" value="1"/>
</dbReference>
<gene>
    <name evidence="2" type="ORF">H0B56_19175</name>
</gene>
<feature type="domain" description="HTH cro/C1-type" evidence="1">
    <location>
        <begin position="12"/>
        <end position="51"/>
    </location>
</feature>
<dbReference type="EMBL" id="JACCKD010000008">
    <property type="protein sequence ID" value="MBA0127671.1"/>
    <property type="molecule type" value="Genomic_DNA"/>
</dbReference>
<dbReference type="SUPFAM" id="SSF47413">
    <property type="entry name" value="lambda repressor-like DNA-binding domains"/>
    <property type="match status" value="1"/>
</dbReference>
<dbReference type="InterPro" id="IPR043917">
    <property type="entry name" value="DUF5753"/>
</dbReference>
<reference evidence="2 3" key="1">
    <citation type="submission" date="2020-07" db="EMBL/GenBank/DDBJ databases">
        <title>Genome of Haloechinothrix sp.</title>
        <authorList>
            <person name="Tang S.-K."/>
            <person name="Yang L."/>
            <person name="Zhu W.-Y."/>
        </authorList>
    </citation>
    <scope>NUCLEOTIDE SEQUENCE [LARGE SCALE GENOMIC DNA]</scope>
    <source>
        <strain evidence="2 3">YIM 98757</strain>
    </source>
</reference>
<comment type="caution">
    <text evidence="2">The sequence shown here is derived from an EMBL/GenBank/DDBJ whole genome shotgun (WGS) entry which is preliminary data.</text>
</comment>
<dbReference type="GO" id="GO:0003677">
    <property type="term" value="F:DNA binding"/>
    <property type="evidence" value="ECO:0007669"/>
    <property type="project" value="InterPro"/>
</dbReference>
<name>A0A838AEN8_9PSEU</name>
<evidence type="ECO:0000313" key="3">
    <source>
        <dbReference type="Proteomes" id="UP000582974"/>
    </source>
</evidence>
<dbReference type="Proteomes" id="UP000582974">
    <property type="component" value="Unassembled WGS sequence"/>
</dbReference>
<evidence type="ECO:0000313" key="2">
    <source>
        <dbReference type="EMBL" id="MBA0127671.1"/>
    </source>
</evidence>
<keyword evidence="3" id="KW-1185">Reference proteome</keyword>
<dbReference type="Pfam" id="PF19054">
    <property type="entry name" value="DUF5753"/>
    <property type="match status" value="1"/>
</dbReference>
<dbReference type="CDD" id="cd00093">
    <property type="entry name" value="HTH_XRE"/>
    <property type="match status" value="1"/>
</dbReference>
<dbReference type="Gene3D" id="1.10.260.40">
    <property type="entry name" value="lambda repressor-like DNA-binding domains"/>
    <property type="match status" value="1"/>
</dbReference>
<dbReference type="SMART" id="SM00530">
    <property type="entry name" value="HTH_XRE"/>
    <property type="match status" value="1"/>
</dbReference>
<dbReference type="InterPro" id="IPR010982">
    <property type="entry name" value="Lambda_DNA-bd_dom_sf"/>
</dbReference>
<sequence length="268" mass="29729">MSPLLQYFADELRIARESAGMTQEQLATCAYVSKSTIAMVETCQRPPKKDLTTALDSTFDTEGRFERMREALLKAEVAPEWFLPWRDREREATALRSYHSGLVEGLLQAPDYIRAVLRADASLTDDDVDQRVAARLERQSILAVENPPMLIAVVDEATLRRPVGGPQVMHAQCRYLLEASQRPRTLIQVIPLSAGMHPGLDGPFVIASFDGAGEAVYLDGQRGFIVDRPEVISAVKASWETLRAEALSQRQSADLIAEVAESWISNDS</sequence>
<dbReference type="InterPro" id="IPR001387">
    <property type="entry name" value="Cro/C1-type_HTH"/>
</dbReference>
<dbReference type="PROSITE" id="PS50943">
    <property type="entry name" value="HTH_CROC1"/>
    <property type="match status" value="1"/>
</dbReference>